<sequence>MVKVLGIDVDGALVARWRSWLMPEQQPFVVPASVARERGLVDQRAELSLEVADAFELYGVTRDDAIVLFDRRQARTLPAGVRRARVHRWPTRDAAADTGRTIRYVERGRTPSRHTEVRSWPIPGARELAGTFPAGSGPNCFGTVMEAAGVTGAAGEWMQIEPFDAWAAASTRPGGRDDQPGTVLIWRTTDGTPAHAAVTLGDGWALNKASQGWMSPAQVLPVREVIHRSRYRGLRLERRLLV</sequence>
<dbReference type="RefSeq" id="WP_129388166.1">
    <property type="nucleotide sequence ID" value="NZ_CP035494.1"/>
</dbReference>
<dbReference type="KEGG" id="mprt:ET475_07720"/>
<proteinExistence type="predicted"/>
<dbReference type="OrthoDB" id="61821at2"/>
<evidence type="ECO:0000313" key="2">
    <source>
        <dbReference type="Proteomes" id="UP000293995"/>
    </source>
</evidence>
<evidence type="ECO:0008006" key="3">
    <source>
        <dbReference type="Google" id="ProtNLM"/>
    </source>
</evidence>
<evidence type="ECO:0000313" key="1">
    <source>
        <dbReference type="EMBL" id="QAY59890.1"/>
    </source>
</evidence>
<accession>A0A4P6ECD6</accession>
<dbReference type="AlphaFoldDB" id="A0A4P6ECD6"/>
<protein>
    <recommendedName>
        <fullName evidence="3">NlpC/P60 domain-containing protein</fullName>
    </recommendedName>
</protein>
<dbReference type="EMBL" id="CP035494">
    <property type="protein sequence ID" value="QAY59890.1"/>
    <property type="molecule type" value="Genomic_DNA"/>
</dbReference>
<keyword evidence="2" id="KW-1185">Reference proteome</keyword>
<name>A0A4P6ECD6_9MICO</name>
<dbReference type="Proteomes" id="UP000293995">
    <property type="component" value="Chromosome"/>
</dbReference>
<gene>
    <name evidence="1" type="ORF">ET475_07720</name>
</gene>
<organism evidence="1 2">
    <name type="scientific">Microbacterium protaetiae</name>
    <dbReference type="NCBI Taxonomy" id="2509458"/>
    <lineage>
        <taxon>Bacteria</taxon>
        <taxon>Bacillati</taxon>
        <taxon>Actinomycetota</taxon>
        <taxon>Actinomycetes</taxon>
        <taxon>Micrococcales</taxon>
        <taxon>Microbacteriaceae</taxon>
        <taxon>Microbacterium</taxon>
    </lineage>
</organism>
<reference evidence="1 2" key="1">
    <citation type="submission" date="2019-01" db="EMBL/GenBank/DDBJ databases">
        <title>Genome sequencing of strain DFW100M-13.</title>
        <authorList>
            <person name="Heo J."/>
            <person name="Kim S.-J."/>
            <person name="Kim J.-S."/>
            <person name="Hong S.-B."/>
            <person name="Kwon S.-W."/>
        </authorList>
    </citation>
    <scope>NUCLEOTIDE SEQUENCE [LARGE SCALE GENOMIC DNA]</scope>
    <source>
        <strain evidence="1 2">DFW100M-13</strain>
    </source>
</reference>